<evidence type="ECO:0000259" key="10">
    <source>
        <dbReference type="Pfam" id="PF02771"/>
    </source>
</evidence>
<dbReference type="Pfam" id="PF00441">
    <property type="entry name" value="Acyl-CoA_dh_1"/>
    <property type="match status" value="1"/>
</dbReference>
<evidence type="ECO:0000256" key="4">
    <source>
        <dbReference type="ARBA" id="ARBA00022827"/>
    </source>
</evidence>
<keyword evidence="5 6" id="KW-0560">Oxidoreductase</keyword>
<dbReference type="InterPro" id="IPR037069">
    <property type="entry name" value="AcylCoA_DH/ox_N_sf"/>
</dbReference>
<dbReference type="CDD" id="cd00567">
    <property type="entry name" value="ACAD"/>
    <property type="match status" value="1"/>
</dbReference>
<protein>
    <submittedName>
        <fullName evidence="11">Acyl-CoA dehydrogenase</fullName>
    </submittedName>
</protein>
<evidence type="ECO:0000256" key="1">
    <source>
        <dbReference type="ARBA" id="ARBA00001974"/>
    </source>
</evidence>
<name>A0A2N0YYT1_9BACI</name>
<dbReference type="InterPro" id="IPR006091">
    <property type="entry name" value="Acyl-CoA_Oxase/DH_mid-dom"/>
</dbReference>
<evidence type="ECO:0000256" key="2">
    <source>
        <dbReference type="ARBA" id="ARBA00009347"/>
    </source>
</evidence>
<dbReference type="EMBL" id="PISE01000043">
    <property type="protein sequence ID" value="PKG22417.1"/>
    <property type="molecule type" value="Genomic_DNA"/>
</dbReference>
<organism evidence="11 12">
    <name type="scientific">Niallia nealsonii</name>
    <dbReference type="NCBI Taxonomy" id="115979"/>
    <lineage>
        <taxon>Bacteria</taxon>
        <taxon>Bacillati</taxon>
        <taxon>Bacillota</taxon>
        <taxon>Bacilli</taxon>
        <taxon>Bacillales</taxon>
        <taxon>Bacillaceae</taxon>
        <taxon>Niallia</taxon>
    </lineage>
</organism>
<proteinExistence type="inferred from homology"/>
<dbReference type="SUPFAM" id="SSF56645">
    <property type="entry name" value="Acyl-CoA dehydrogenase NM domain-like"/>
    <property type="match status" value="1"/>
</dbReference>
<dbReference type="Gene3D" id="1.10.540.10">
    <property type="entry name" value="Acyl-CoA dehydrogenase/oxidase, N-terminal domain"/>
    <property type="match status" value="1"/>
</dbReference>
<feature type="domain" description="Acyl-CoA dehydrogenase/oxidase N-terminal" evidence="10">
    <location>
        <begin position="21"/>
        <end position="97"/>
    </location>
</feature>
<evidence type="ECO:0000313" key="11">
    <source>
        <dbReference type="EMBL" id="PKG22417.1"/>
    </source>
</evidence>
<dbReference type="InterPro" id="IPR046373">
    <property type="entry name" value="Acyl-CoA_Oxase/DH_mid-dom_sf"/>
</dbReference>
<evidence type="ECO:0000259" key="8">
    <source>
        <dbReference type="Pfam" id="PF00441"/>
    </source>
</evidence>
<keyword evidence="4 6" id="KW-0274">FAD</keyword>
<sequence>MSKNLADLNSLEERISALEKIAENFKKRAAEIDEKGEFVYENIADLKNCGYTVLTIPKVFGGKETSLYDYIRLQEVIAQGDGATALSIGWHMGVVRNMYENKWNPKVLAAVYEDLHAGALINAAATEPQTGSPTRGGKPQTKAEKIGDKWVINGHKSFTTMSVVLDYFVVSASIKDSEEIGNFLIRKEKKGIRIEETWDSIALKGTGSHDVYFENVEVEQEDYVETLGGAKRVNPWLLHIPACYLGIAGAAQKEAVLFAKNYAPNSITGTISELPSVRTKIGELELKMLQAKYFLYSVSKKWDETKEEERELLLPQLSAAKLVVTNTAIEVVDLAMRIVGARSLSAKSPLQRYYRDVRAGLHNPPMDDMTIGQLANFSLNKY</sequence>
<feature type="coiled-coil region" evidence="7">
    <location>
        <begin position="1"/>
        <end position="35"/>
    </location>
</feature>
<dbReference type="Gene3D" id="2.40.110.10">
    <property type="entry name" value="Butyryl-CoA Dehydrogenase, subunit A, domain 2"/>
    <property type="match status" value="1"/>
</dbReference>
<evidence type="ECO:0000256" key="7">
    <source>
        <dbReference type="SAM" id="Coils"/>
    </source>
</evidence>
<dbReference type="Proteomes" id="UP000233375">
    <property type="component" value="Unassembled WGS sequence"/>
</dbReference>
<dbReference type="Gene3D" id="1.20.140.10">
    <property type="entry name" value="Butyryl-CoA Dehydrogenase, subunit A, domain 3"/>
    <property type="match status" value="1"/>
</dbReference>
<evidence type="ECO:0000259" key="9">
    <source>
        <dbReference type="Pfam" id="PF02770"/>
    </source>
</evidence>
<comment type="caution">
    <text evidence="11">The sequence shown here is derived from an EMBL/GenBank/DDBJ whole genome shotgun (WGS) entry which is preliminary data.</text>
</comment>
<dbReference type="FunFam" id="2.40.110.10:FF:000020">
    <property type="entry name" value="Putative acyl-CoA dehydrogenase YdbM"/>
    <property type="match status" value="1"/>
</dbReference>
<feature type="domain" description="Acyl-CoA dehydrogenase/oxidase C-terminal" evidence="8">
    <location>
        <begin position="242"/>
        <end position="359"/>
    </location>
</feature>
<evidence type="ECO:0000256" key="5">
    <source>
        <dbReference type="ARBA" id="ARBA00023002"/>
    </source>
</evidence>
<dbReference type="GO" id="GO:0050660">
    <property type="term" value="F:flavin adenine dinucleotide binding"/>
    <property type="evidence" value="ECO:0007669"/>
    <property type="project" value="InterPro"/>
</dbReference>
<dbReference type="PIRSF" id="PIRSF016578">
    <property type="entry name" value="HsaA"/>
    <property type="match status" value="1"/>
</dbReference>
<dbReference type="InterPro" id="IPR009100">
    <property type="entry name" value="AcylCoA_DH/oxidase_NM_dom_sf"/>
</dbReference>
<dbReference type="PANTHER" id="PTHR43884">
    <property type="entry name" value="ACYL-COA DEHYDROGENASE"/>
    <property type="match status" value="1"/>
</dbReference>
<comment type="cofactor">
    <cofactor evidence="1 6">
        <name>FAD</name>
        <dbReference type="ChEBI" id="CHEBI:57692"/>
    </cofactor>
</comment>
<dbReference type="InterPro" id="IPR009075">
    <property type="entry name" value="AcylCo_DH/oxidase_C"/>
</dbReference>
<dbReference type="RefSeq" id="WP_101178474.1">
    <property type="nucleotide sequence ID" value="NZ_PISE01000043.1"/>
</dbReference>
<dbReference type="SUPFAM" id="SSF47203">
    <property type="entry name" value="Acyl-CoA dehydrogenase C-terminal domain-like"/>
    <property type="match status" value="1"/>
</dbReference>
<dbReference type="GO" id="GO:0003995">
    <property type="term" value="F:acyl-CoA dehydrogenase activity"/>
    <property type="evidence" value="ECO:0007669"/>
    <property type="project" value="TreeGrafter"/>
</dbReference>
<reference evidence="11 12" key="1">
    <citation type="journal article" date="2003" name="Int. J. Syst. Evol. Microbiol.">
        <title>Bacillus nealsonii sp. nov., isolated from a spacecraft-assembly facility, whose spores are gamma-radiation resistant.</title>
        <authorList>
            <person name="Venkateswaran K."/>
            <person name="Kempf M."/>
            <person name="Chen F."/>
            <person name="Satomi M."/>
            <person name="Nicholson W."/>
            <person name="Kern R."/>
        </authorList>
    </citation>
    <scope>NUCLEOTIDE SEQUENCE [LARGE SCALE GENOMIC DNA]</scope>
    <source>
        <strain evidence="11 12">FO-92</strain>
    </source>
</reference>
<comment type="similarity">
    <text evidence="2 6">Belongs to the acyl-CoA dehydrogenase family.</text>
</comment>
<dbReference type="InterPro" id="IPR036250">
    <property type="entry name" value="AcylCo_DH-like_C"/>
</dbReference>
<dbReference type="AlphaFoldDB" id="A0A2N0YYT1"/>
<dbReference type="Pfam" id="PF02770">
    <property type="entry name" value="Acyl-CoA_dh_M"/>
    <property type="match status" value="1"/>
</dbReference>
<accession>A0A2N0YYT1</accession>
<keyword evidence="12" id="KW-1185">Reference proteome</keyword>
<keyword evidence="7" id="KW-0175">Coiled coil</keyword>
<evidence type="ECO:0000313" key="12">
    <source>
        <dbReference type="Proteomes" id="UP000233375"/>
    </source>
</evidence>
<dbReference type="InterPro" id="IPR013786">
    <property type="entry name" value="AcylCoA_DH/ox_N"/>
</dbReference>
<evidence type="ECO:0000256" key="6">
    <source>
        <dbReference type="RuleBase" id="RU362125"/>
    </source>
</evidence>
<gene>
    <name evidence="11" type="ORF">CWS01_17565</name>
</gene>
<dbReference type="PANTHER" id="PTHR43884:SF25">
    <property type="entry name" value="ACYL-COA DEHYDROGENASE YDBM-RELATED"/>
    <property type="match status" value="1"/>
</dbReference>
<dbReference type="Pfam" id="PF02771">
    <property type="entry name" value="Acyl-CoA_dh_N"/>
    <property type="match status" value="1"/>
</dbReference>
<feature type="domain" description="Acyl-CoA oxidase/dehydrogenase middle" evidence="9">
    <location>
        <begin position="123"/>
        <end position="216"/>
    </location>
</feature>
<dbReference type="OrthoDB" id="9785203at2"/>
<keyword evidence="3 6" id="KW-0285">Flavoprotein</keyword>
<evidence type="ECO:0000256" key="3">
    <source>
        <dbReference type="ARBA" id="ARBA00022630"/>
    </source>
</evidence>